<evidence type="ECO:0000256" key="1">
    <source>
        <dbReference type="ARBA" id="ARBA00001933"/>
    </source>
</evidence>
<keyword evidence="8" id="KW-1185">Reference proteome</keyword>
<dbReference type="RefSeq" id="WP_279385994.1">
    <property type="nucleotide sequence ID" value="NZ_LT669839.1"/>
</dbReference>
<evidence type="ECO:0000256" key="4">
    <source>
        <dbReference type="ARBA" id="ARBA00022679"/>
    </source>
</evidence>
<keyword evidence="5" id="KW-0663">Pyridoxal phosphate</keyword>
<feature type="domain" description="Aminotransferase class I/classII large" evidence="6">
    <location>
        <begin position="19"/>
        <end position="65"/>
    </location>
</feature>
<dbReference type="EMBL" id="LT669839">
    <property type="protein sequence ID" value="SHD77089.1"/>
    <property type="molecule type" value="Genomic_DNA"/>
</dbReference>
<dbReference type="InterPro" id="IPR050596">
    <property type="entry name" value="AspAT/PAT-like"/>
</dbReference>
<dbReference type="GO" id="GO:0006520">
    <property type="term" value="P:amino acid metabolic process"/>
    <property type="evidence" value="ECO:0007669"/>
    <property type="project" value="InterPro"/>
</dbReference>
<proteinExistence type="inferred from homology"/>
<dbReference type="Pfam" id="PF00155">
    <property type="entry name" value="Aminotran_1_2"/>
    <property type="match status" value="1"/>
</dbReference>
<keyword evidence="4" id="KW-0808">Transferase</keyword>
<name>A0A1M4PNR2_9FIRM</name>
<keyword evidence="3" id="KW-0032">Aminotransferase</keyword>
<dbReference type="PANTHER" id="PTHR46383">
    <property type="entry name" value="ASPARTATE AMINOTRANSFERASE"/>
    <property type="match status" value="1"/>
</dbReference>
<dbReference type="Gene3D" id="3.90.1150.10">
    <property type="entry name" value="Aspartate Aminotransferase, domain 1"/>
    <property type="match status" value="1"/>
</dbReference>
<evidence type="ECO:0000256" key="5">
    <source>
        <dbReference type="ARBA" id="ARBA00022898"/>
    </source>
</evidence>
<dbReference type="SUPFAM" id="SSF53383">
    <property type="entry name" value="PLP-dependent transferases"/>
    <property type="match status" value="1"/>
</dbReference>
<evidence type="ECO:0000256" key="2">
    <source>
        <dbReference type="ARBA" id="ARBA00007441"/>
    </source>
</evidence>
<evidence type="ECO:0000256" key="3">
    <source>
        <dbReference type="ARBA" id="ARBA00022576"/>
    </source>
</evidence>
<gene>
    <name evidence="7" type="ORF">CUESP1_1726</name>
</gene>
<dbReference type="PANTHER" id="PTHR46383:SF1">
    <property type="entry name" value="ASPARTATE AMINOTRANSFERASE"/>
    <property type="match status" value="1"/>
</dbReference>
<accession>A0A1M4PNR2</accession>
<sequence>MVNITQVKGKIIKETMINSSLDLAKVLLEKGKVAVIPGMGFGDDDYIRLSYATSMENIEEGLGRIKDIIENN</sequence>
<evidence type="ECO:0000259" key="6">
    <source>
        <dbReference type="Pfam" id="PF00155"/>
    </source>
</evidence>
<organism evidence="7 8">
    <name type="scientific">[Clostridium] ultunense Esp</name>
    <dbReference type="NCBI Taxonomy" id="1288971"/>
    <lineage>
        <taxon>Bacteria</taxon>
        <taxon>Bacillati</taxon>
        <taxon>Bacillota</taxon>
        <taxon>Tissierellia</taxon>
        <taxon>Tissierellales</taxon>
        <taxon>Tepidimicrobiaceae</taxon>
        <taxon>Schnuerera</taxon>
    </lineage>
</organism>
<dbReference type="GO" id="GO:0008483">
    <property type="term" value="F:transaminase activity"/>
    <property type="evidence" value="ECO:0007669"/>
    <property type="project" value="UniProtKB-KW"/>
</dbReference>
<dbReference type="AlphaFoldDB" id="A0A1M4PNR2"/>
<dbReference type="InterPro" id="IPR004839">
    <property type="entry name" value="Aminotransferase_I/II_large"/>
</dbReference>
<dbReference type="Proteomes" id="UP000245423">
    <property type="component" value="Chromosome 1"/>
</dbReference>
<dbReference type="InterPro" id="IPR015422">
    <property type="entry name" value="PyrdxlP-dep_Trfase_small"/>
</dbReference>
<evidence type="ECO:0000313" key="7">
    <source>
        <dbReference type="EMBL" id="SHD77089.1"/>
    </source>
</evidence>
<dbReference type="GO" id="GO:0030170">
    <property type="term" value="F:pyridoxal phosphate binding"/>
    <property type="evidence" value="ECO:0007669"/>
    <property type="project" value="InterPro"/>
</dbReference>
<reference evidence="7 8" key="1">
    <citation type="submission" date="2016-11" db="EMBL/GenBank/DDBJ databases">
        <authorList>
            <person name="Manzoor S."/>
        </authorList>
    </citation>
    <scope>NUCLEOTIDE SEQUENCE [LARGE SCALE GENOMIC DNA]</scope>
    <source>
        <strain evidence="7">Clostridium ultunense strain Esp</strain>
    </source>
</reference>
<comment type="cofactor">
    <cofactor evidence="1">
        <name>pyridoxal 5'-phosphate</name>
        <dbReference type="ChEBI" id="CHEBI:597326"/>
    </cofactor>
</comment>
<protein>
    <recommendedName>
        <fullName evidence="6">Aminotransferase class I/classII large domain-containing protein</fullName>
    </recommendedName>
</protein>
<evidence type="ECO:0000313" key="8">
    <source>
        <dbReference type="Proteomes" id="UP000245423"/>
    </source>
</evidence>
<comment type="similarity">
    <text evidence="2">Belongs to the class-I pyridoxal-phosphate-dependent aminotransferase family.</text>
</comment>
<dbReference type="InterPro" id="IPR015424">
    <property type="entry name" value="PyrdxlP-dep_Trfase"/>
</dbReference>